<dbReference type="Proteomes" id="UP000315750">
    <property type="component" value="Chromosome"/>
</dbReference>
<dbReference type="InterPro" id="IPR036439">
    <property type="entry name" value="Dockerin_dom_sf"/>
</dbReference>
<sequence>MSRDTTSARARKLIFEYLEARQLLAGDTSFALQLSDLAASPAPEWSDLYNVSVDLPASGGLLSQGADVLAIDFDVVTDSRSPDGEQVANLADENPSTKYLNFGETNTGFIATLASPTAVKSFRLTTANDNAGRDPASYVIYGTNDPITTSLHSNGRSEQWIEISSGDLSLPDARNTDSAVVAIGNSTSYHSYKMVFPTIKNGILYNEMQLAEMQLFSSSDGSGANLLPSATTLLAIQDVTGTSTSSSPSTDSAANAVDGDAGTSYSNSGAEYAGLIVTPSAGPSVVAAFRVTTSSDSPGSDPSSWVLYGTHQTIVSQEHSAGTDESWTYIDSGTLSLPSERSTEGSLIEVDNSLSFSTYRIVFPTLREAGSDSLQIGDLEFYALDRDTSTSASLRIEQVATGELHMQLAGSSLVGNVATDYVGLEAFANVRVVVESGATDLVLPETDQVIYESDGLRHVVYLPAMQLAAGERLDLWISATGSTYYGSPEQLTPDFTSLAREAYGLVGDYDFDGVVDSDDYAVWKATFGSTQQLAADSNWDGVVNLADYTPWRDNLGAVDDRYLPPSDFSITSPSGVSSDNTPTIRWEQSLNALSYEIEIAADPEFINLVESSTTTALSYGLSTILSNGEYYLRVTAIGAYGTATMATNAGLSFSVSSADLHPNDGFESGFTGWGTSQGSGSAAFATPTTSTNLPTSDAYVGARYARISVASAGRTTSPNLSTTFYADAKETYVLRWFAQTDVNRAGMTIQVTSEGIQYEPASFDPSSNGWEGYHFAFKAEGLTTVTISFDEKAVYALDELQIYDTHSGPDHTGTRIDPERYYLWRWGQTAGASGQLMNTDNNISVPLPDGRVVWLYNDTYTGHYNPYDNSGGTEGFVRNFLIIQDGDTLTPWTPGQTSLVPPSGGNFYWPNDAFVEGDRLQVVLHEVSGLTFVRSVIATLSLPDLTVQSYTANTVWNMNKVLDAGDGYLYVFGGTSGSGDHKLARVPKGSFSNFALWRYWTGSTWSTNRNAAVELANLDGMWSVARIGPENYVAISSGFVGSSWRASFASSPTGPWTKPEANVIGYPPIDFEAETAYYYMPYLHKDTVQNGVYSVGFSDIGPSGADGDGMYLSNRPGKDQTFYNIQYILTPNLLDLSPYTTHEYVDSFTDGDPVEWITYDGDWSSDNGAWSVEAAFGSSAKAVALGVVNETTCVEVDVTASGGDAGLLFRGSEYHTGTDQFAGYYAGIQPGTGVVLGRMDQGSWALLASATMPIVAGQNYHLKVIAEGDLIEVYLDDMTTPCFAVVDATYGSGTTGLRAFSSVATWDNFSISD</sequence>
<dbReference type="Gene3D" id="2.60.120.260">
    <property type="entry name" value="Galactose-binding domain-like"/>
    <property type="match status" value="3"/>
</dbReference>
<dbReference type="Pfam" id="PF13810">
    <property type="entry name" value="DUF4185"/>
    <property type="match status" value="1"/>
</dbReference>
<dbReference type="Gene3D" id="2.60.40.10">
    <property type="entry name" value="Immunoglobulins"/>
    <property type="match status" value="1"/>
</dbReference>
<dbReference type="Gene3D" id="2.60.120.560">
    <property type="entry name" value="Exo-inulinase, domain 1"/>
    <property type="match status" value="1"/>
</dbReference>
<dbReference type="InterPro" id="IPR025442">
    <property type="entry name" value="DUF4185"/>
</dbReference>
<accession>A0A518AW17</accession>
<dbReference type="Gene3D" id="1.10.1330.10">
    <property type="entry name" value="Dockerin domain"/>
    <property type="match status" value="1"/>
</dbReference>
<dbReference type="InterPro" id="IPR008979">
    <property type="entry name" value="Galactose-bd-like_sf"/>
</dbReference>
<organism evidence="2 3">
    <name type="scientific">Aeoliella mucimassa</name>
    <dbReference type="NCBI Taxonomy" id="2527972"/>
    <lineage>
        <taxon>Bacteria</taxon>
        <taxon>Pseudomonadati</taxon>
        <taxon>Planctomycetota</taxon>
        <taxon>Planctomycetia</taxon>
        <taxon>Pirellulales</taxon>
        <taxon>Lacipirellulaceae</taxon>
        <taxon>Aeoliella</taxon>
    </lineage>
</organism>
<reference evidence="2 3" key="1">
    <citation type="submission" date="2019-02" db="EMBL/GenBank/DDBJ databases">
        <title>Deep-cultivation of Planctomycetes and their phenomic and genomic characterization uncovers novel biology.</title>
        <authorList>
            <person name="Wiegand S."/>
            <person name="Jogler M."/>
            <person name="Boedeker C."/>
            <person name="Pinto D."/>
            <person name="Vollmers J."/>
            <person name="Rivas-Marin E."/>
            <person name="Kohn T."/>
            <person name="Peeters S.H."/>
            <person name="Heuer A."/>
            <person name="Rast P."/>
            <person name="Oberbeckmann S."/>
            <person name="Bunk B."/>
            <person name="Jeske O."/>
            <person name="Meyerdierks A."/>
            <person name="Storesund J.E."/>
            <person name="Kallscheuer N."/>
            <person name="Luecker S."/>
            <person name="Lage O.M."/>
            <person name="Pohl T."/>
            <person name="Merkel B.J."/>
            <person name="Hornburger P."/>
            <person name="Mueller R.-W."/>
            <person name="Bruemmer F."/>
            <person name="Labrenz M."/>
            <person name="Spormann A.M."/>
            <person name="Op den Camp H."/>
            <person name="Overmann J."/>
            <person name="Amann R."/>
            <person name="Jetten M.S.M."/>
            <person name="Mascher T."/>
            <person name="Medema M.H."/>
            <person name="Devos D.P."/>
            <person name="Kaster A.-K."/>
            <person name="Ovreas L."/>
            <person name="Rohde M."/>
            <person name="Galperin M.Y."/>
            <person name="Jogler C."/>
        </authorList>
    </citation>
    <scope>NUCLEOTIDE SEQUENCE [LARGE SCALE GENOMIC DNA]</scope>
    <source>
        <strain evidence="2 3">Pan181</strain>
    </source>
</reference>
<dbReference type="SUPFAM" id="SSF63446">
    <property type="entry name" value="Type I dockerin domain"/>
    <property type="match status" value="1"/>
</dbReference>
<gene>
    <name evidence="2" type="ORF">Pan181_51780</name>
</gene>
<dbReference type="GO" id="GO:0000272">
    <property type="term" value="P:polysaccharide catabolic process"/>
    <property type="evidence" value="ECO:0007669"/>
    <property type="project" value="InterPro"/>
</dbReference>
<proteinExistence type="predicted"/>
<dbReference type="EMBL" id="CP036278">
    <property type="protein sequence ID" value="QDU58937.1"/>
    <property type="molecule type" value="Genomic_DNA"/>
</dbReference>
<evidence type="ECO:0000313" key="2">
    <source>
        <dbReference type="EMBL" id="QDU58937.1"/>
    </source>
</evidence>
<name>A0A518AW17_9BACT</name>
<feature type="domain" description="Fibronectin type-III" evidence="1">
    <location>
        <begin position="564"/>
        <end position="658"/>
    </location>
</feature>
<dbReference type="OrthoDB" id="9770043at2"/>
<protein>
    <recommendedName>
        <fullName evidence="1">Fibronectin type-III domain-containing protein</fullName>
    </recommendedName>
</protein>
<dbReference type="InterPro" id="IPR013783">
    <property type="entry name" value="Ig-like_fold"/>
</dbReference>
<evidence type="ECO:0000259" key="1">
    <source>
        <dbReference type="PROSITE" id="PS50853"/>
    </source>
</evidence>
<evidence type="ECO:0000313" key="3">
    <source>
        <dbReference type="Proteomes" id="UP000315750"/>
    </source>
</evidence>
<dbReference type="RefSeq" id="WP_145251491.1">
    <property type="nucleotide sequence ID" value="NZ_CP036278.1"/>
</dbReference>
<dbReference type="PROSITE" id="PS50853">
    <property type="entry name" value="FN3"/>
    <property type="match status" value="1"/>
</dbReference>
<dbReference type="InterPro" id="IPR003961">
    <property type="entry name" value="FN3_dom"/>
</dbReference>
<keyword evidence="3" id="KW-1185">Reference proteome</keyword>
<dbReference type="KEGG" id="amuc:Pan181_51780"/>
<dbReference type="SUPFAM" id="SSF49785">
    <property type="entry name" value="Galactose-binding domain-like"/>
    <property type="match status" value="1"/>
</dbReference>